<gene>
    <name evidence="1" type="ORF">SMTD_LOCUS22357</name>
</gene>
<dbReference type="EMBL" id="UZAL01051026">
    <property type="protein sequence ID" value="VDP87102.1"/>
    <property type="molecule type" value="Genomic_DNA"/>
</dbReference>
<proteinExistence type="predicted"/>
<accession>A0A183Q6X1</accession>
<keyword evidence="2" id="KW-1185">Reference proteome</keyword>
<dbReference type="Proteomes" id="UP000269396">
    <property type="component" value="Unassembled WGS sequence"/>
</dbReference>
<sequence length="111" mass="12618">NSSIIISKENIFPGRINSGPIYSTANKQTLSNPSIIFSPKSFNPIRGKFSGSTWIRLIKLLGPSTRQSRRCKITFNNSTREFEFSVVPEGNTLEIIIINRPIKHNIWFHIS</sequence>
<dbReference type="AlphaFoldDB" id="A0A183Q6X1"/>
<feature type="non-terminal residue" evidence="1">
    <location>
        <position position="1"/>
    </location>
</feature>
<evidence type="ECO:0000313" key="2">
    <source>
        <dbReference type="Proteomes" id="UP000269396"/>
    </source>
</evidence>
<reference evidence="1 2" key="1">
    <citation type="submission" date="2018-11" db="EMBL/GenBank/DDBJ databases">
        <authorList>
            <consortium name="Pathogen Informatics"/>
        </authorList>
    </citation>
    <scope>NUCLEOTIDE SEQUENCE [LARGE SCALE GENOMIC DNA]</scope>
    <source>
        <strain>Denwood</strain>
        <strain evidence="2">Zambia</strain>
    </source>
</reference>
<protein>
    <submittedName>
        <fullName evidence="1">Uncharacterized protein</fullName>
    </submittedName>
</protein>
<name>A0A183Q6X1_9TREM</name>
<organism evidence="1 2">
    <name type="scientific">Schistosoma mattheei</name>
    <dbReference type="NCBI Taxonomy" id="31246"/>
    <lineage>
        <taxon>Eukaryota</taxon>
        <taxon>Metazoa</taxon>
        <taxon>Spiralia</taxon>
        <taxon>Lophotrochozoa</taxon>
        <taxon>Platyhelminthes</taxon>
        <taxon>Trematoda</taxon>
        <taxon>Digenea</taxon>
        <taxon>Strigeidida</taxon>
        <taxon>Schistosomatoidea</taxon>
        <taxon>Schistosomatidae</taxon>
        <taxon>Schistosoma</taxon>
    </lineage>
</organism>
<evidence type="ECO:0000313" key="1">
    <source>
        <dbReference type="EMBL" id="VDP87102.1"/>
    </source>
</evidence>